<dbReference type="InterPro" id="IPR013766">
    <property type="entry name" value="Thioredoxin_domain"/>
</dbReference>
<proteinExistence type="predicted"/>
<sequence>MTLCLAAYLAGMLTIVSPCILPVLPFVLARADRPFVSGTLPLLSGMAAAFAAAAFLAAIGGGWVVQASEAGRAAALVLLGAFAVALVSRRAALLVSAPLVRVGDALARGLGGGAPAGKPAGILGSLGLGAATGLLWTPCAGPILGLVLTGAALNGSGVETLGLLLAYAAGAATSLAAAVAAGGSLAAALRRCLGLADRLRRVLGAGMIAALAAIALGLDAEVLAPLSVAGTTRAEDALAAALRVAPARAEPAAGPVRSALPIEGRLPGFEGATHWLNGGPPSPEQLRGKVRLVHVWTYSCINCIRTLPYLRAWEARYRDQGLAVIGVHAPEFAFERDVDNVARAVRRFAIPYPVALDNDFRIWRALGNTYWPALYVVDAKGRIRHHQFGEGGYLQAEAAIRDLLAEAAGQQASVGEVALPRGEGAEQAPDLAQLRSGETYLGADKAESFASPEGLSTGMAIYSPGRPRLNQWSLSGAWAVGPEAVRLDRAGGGITTRFRARDLHLVLGPGAKPVRFRVTLDGQPPGPDHGSDITAEGDGIATETRLYQLVRQSGPIAERTFEIRFQDPDVRAYAFTFG</sequence>
<feature type="transmembrane region" description="Helical" evidence="1">
    <location>
        <begin position="201"/>
        <end position="218"/>
    </location>
</feature>
<dbReference type="Gene3D" id="3.40.30.10">
    <property type="entry name" value="Glutaredoxin"/>
    <property type="match status" value="1"/>
</dbReference>
<feature type="transmembrane region" description="Helical" evidence="1">
    <location>
        <begin position="40"/>
        <end position="64"/>
    </location>
</feature>
<keyword evidence="1" id="KW-0812">Transmembrane</keyword>
<comment type="caution">
    <text evidence="3">The sequence shown here is derived from an EMBL/GenBank/DDBJ whole genome shotgun (WGS) entry which is preliminary data.</text>
</comment>
<dbReference type="PANTHER" id="PTHR42852:SF13">
    <property type="entry name" value="PROTEIN DIPZ"/>
    <property type="match status" value="1"/>
</dbReference>
<gene>
    <name evidence="3" type="ORF">EU555_15410</name>
</gene>
<dbReference type="InterPro" id="IPR041017">
    <property type="entry name" value="Thioredoxin_10"/>
</dbReference>
<dbReference type="Pfam" id="PF17991">
    <property type="entry name" value="Thioredoxin_10"/>
    <property type="match status" value="1"/>
</dbReference>
<organism evidence="3 4">
    <name type="scientific">Methylobacterium nonmethylotrophicum</name>
    <dbReference type="NCBI Taxonomy" id="1141884"/>
    <lineage>
        <taxon>Bacteria</taxon>
        <taxon>Pseudomonadati</taxon>
        <taxon>Pseudomonadota</taxon>
        <taxon>Alphaproteobacteria</taxon>
        <taxon>Hyphomicrobiales</taxon>
        <taxon>Methylobacteriaceae</taxon>
        <taxon>Methylobacterium</taxon>
    </lineage>
</organism>
<dbReference type="Pfam" id="PF08534">
    <property type="entry name" value="Redoxin"/>
    <property type="match status" value="1"/>
</dbReference>
<dbReference type="OrthoDB" id="9811352at2"/>
<dbReference type="InterPro" id="IPR036249">
    <property type="entry name" value="Thioredoxin-like_sf"/>
</dbReference>
<dbReference type="AlphaFoldDB" id="A0A4Z0NPF7"/>
<evidence type="ECO:0000259" key="2">
    <source>
        <dbReference type="PROSITE" id="PS51352"/>
    </source>
</evidence>
<feature type="domain" description="Thioredoxin" evidence="2">
    <location>
        <begin position="260"/>
        <end position="405"/>
    </location>
</feature>
<feature type="transmembrane region" description="Helical" evidence="1">
    <location>
        <begin position="165"/>
        <end position="189"/>
    </location>
</feature>
<feature type="transmembrane region" description="Helical" evidence="1">
    <location>
        <begin position="70"/>
        <end position="87"/>
    </location>
</feature>
<name>A0A4Z0NPF7_9HYPH</name>
<dbReference type="Proteomes" id="UP000297535">
    <property type="component" value="Unassembled WGS sequence"/>
</dbReference>
<evidence type="ECO:0000256" key="1">
    <source>
        <dbReference type="SAM" id="Phobius"/>
    </source>
</evidence>
<keyword evidence="4" id="KW-1185">Reference proteome</keyword>
<keyword evidence="1" id="KW-1133">Transmembrane helix</keyword>
<accession>A0A4Z0NPF7</accession>
<dbReference type="InterPro" id="IPR050553">
    <property type="entry name" value="Thioredoxin_ResA/DsbE_sf"/>
</dbReference>
<dbReference type="Gene3D" id="2.60.120.260">
    <property type="entry name" value="Galactose-binding domain-like"/>
    <property type="match status" value="1"/>
</dbReference>
<dbReference type="PANTHER" id="PTHR42852">
    <property type="entry name" value="THIOL:DISULFIDE INTERCHANGE PROTEIN DSBE"/>
    <property type="match status" value="1"/>
</dbReference>
<protein>
    <submittedName>
        <fullName evidence="3">Redoxin domain-containing protein</fullName>
    </submittedName>
</protein>
<dbReference type="RefSeq" id="WP_135415535.1">
    <property type="nucleotide sequence ID" value="NZ_SRLB01000010.1"/>
</dbReference>
<dbReference type="InterPro" id="IPR013740">
    <property type="entry name" value="Redoxin"/>
</dbReference>
<keyword evidence="1" id="KW-0472">Membrane</keyword>
<dbReference type="CDD" id="cd03012">
    <property type="entry name" value="TlpA_like_DipZ_like"/>
    <property type="match status" value="1"/>
</dbReference>
<dbReference type="SUPFAM" id="SSF52833">
    <property type="entry name" value="Thioredoxin-like"/>
    <property type="match status" value="1"/>
</dbReference>
<dbReference type="PROSITE" id="PS51352">
    <property type="entry name" value="THIOREDOXIN_2"/>
    <property type="match status" value="1"/>
</dbReference>
<reference evidence="3 4" key="1">
    <citation type="submission" date="2019-04" db="EMBL/GenBank/DDBJ databases">
        <authorList>
            <person name="Feng G."/>
            <person name="Zhu H."/>
        </authorList>
    </citation>
    <scope>NUCLEOTIDE SEQUENCE [LARGE SCALE GENOMIC DNA]</scope>
    <source>
        <strain evidence="3 4">6HR-1</strain>
    </source>
</reference>
<evidence type="ECO:0000313" key="3">
    <source>
        <dbReference type="EMBL" id="TGD98719.1"/>
    </source>
</evidence>
<dbReference type="EMBL" id="SRLB01000010">
    <property type="protein sequence ID" value="TGD98719.1"/>
    <property type="molecule type" value="Genomic_DNA"/>
</dbReference>
<feature type="transmembrane region" description="Helical" evidence="1">
    <location>
        <begin position="6"/>
        <end position="28"/>
    </location>
</feature>
<evidence type="ECO:0000313" key="4">
    <source>
        <dbReference type="Proteomes" id="UP000297535"/>
    </source>
</evidence>
<dbReference type="GO" id="GO:0016491">
    <property type="term" value="F:oxidoreductase activity"/>
    <property type="evidence" value="ECO:0007669"/>
    <property type="project" value="InterPro"/>
</dbReference>